<keyword evidence="7" id="KW-1185">Reference proteome</keyword>
<dbReference type="EMBL" id="CAQQ02131699">
    <property type="status" value="NOT_ANNOTATED_CDS"/>
    <property type="molecule type" value="Genomic_DNA"/>
</dbReference>
<name>T1GVL0_MEGSC</name>
<dbReference type="Proteomes" id="UP000015102">
    <property type="component" value="Unassembled WGS sequence"/>
</dbReference>
<feature type="transmembrane region" description="Helical" evidence="5">
    <location>
        <begin position="97"/>
        <end position="116"/>
    </location>
</feature>
<evidence type="ECO:0000256" key="2">
    <source>
        <dbReference type="ARBA" id="ARBA00022692"/>
    </source>
</evidence>
<keyword evidence="2 5" id="KW-0812">Transmembrane</keyword>
<evidence type="ECO:0000256" key="4">
    <source>
        <dbReference type="ARBA" id="ARBA00023136"/>
    </source>
</evidence>
<reference evidence="6" key="2">
    <citation type="submission" date="2015-06" db="UniProtKB">
        <authorList>
            <consortium name="EnsemblMetazoa"/>
        </authorList>
    </citation>
    <scope>IDENTIFICATION</scope>
</reference>
<dbReference type="InterPro" id="IPR018499">
    <property type="entry name" value="Tetraspanin/Peripherin"/>
</dbReference>
<keyword evidence="3 5" id="KW-1133">Transmembrane helix</keyword>
<evidence type="ECO:0008006" key="8">
    <source>
        <dbReference type="Google" id="ProtNLM"/>
    </source>
</evidence>
<dbReference type="SUPFAM" id="SSF48652">
    <property type="entry name" value="Tetraspanin"/>
    <property type="match status" value="1"/>
</dbReference>
<dbReference type="InterPro" id="IPR008952">
    <property type="entry name" value="Tetraspanin_EC2_sf"/>
</dbReference>
<sequence length="224" mass="25942">MMILRENPANKNTPSRCYSILQSPLIQTAPKIMRTIIQKILFKNKKSSKINFENVFYNEHREYFLPVYSNVAECCSQIIGIIWPTVYYRYMTAKNMAYLWSALTIIFGAIGIVARIKRKPKFLLYYGISCGIFAALTLAVGIAHICDNGRDLKEIAKQDVDKWFDPKQETPKMKFIQIRLKCCGKDGPLDYKTELRNTCCGKVRMKIMKIPHSTYFAKLKRQAD</sequence>
<dbReference type="GO" id="GO:0016020">
    <property type="term" value="C:membrane"/>
    <property type="evidence" value="ECO:0007669"/>
    <property type="project" value="UniProtKB-SubCell"/>
</dbReference>
<evidence type="ECO:0000256" key="3">
    <source>
        <dbReference type="ARBA" id="ARBA00022989"/>
    </source>
</evidence>
<dbReference type="Pfam" id="PF00335">
    <property type="entry name" value="Tetraspanin"/>
    <property type="match status" value="1"/>
</dbReference>
<reference evidence="7" key="1">
    <citation type="submission" date="2013-02" db="EMBL/GenBank/DDBJ databases">
        <authorList>
            <person name="Hughes D."/>
        </authorList>
    </citation>
    <scope>NUCLEOTIDE SEQUENCE</scope>
    <source>
        <strain>Durham</strain>
        <strain evidence="7">NC isolate 2 -- Noor lab</strain>
    </source>
</reference>
<protein>
    <recommendedName>
        <fullName evidence="8">Tetraspanin</fullName>
    </recommendedName>
</protein>
<organism evidence="6 7">
    <name type="scientific">Megaselia scalaris</name>
    <name type="common">Humpbacked fly</name>
    <name type="synonym">Phora scalaris</name>
    <dbReference type="NCBI Taxonomy" id="36166"/>
    <lineage>
        <taxon>Eukaryota</taxon>
        <taxon>Metazoa</taxon>
        <taxon>Ecdysozoa</taxon>
        <taxon>Arthropoda</taxon>
        <taxon>Hexapoda</taxon>
        <taxon>Insecta</taxon>
        <taxon>Pterygota</taxon>
        <taxon>Neoptera</taxon>
        <taxon>Endopterygota</taxon>
        <taxon>Diptera</taxon>
        <taxon>Brachycera</taxon>
        <taxon>Muscomorpha</taxon>
        <taxon>Platypezoidea</taxon>
        <taxon>Phoridae</taxon>
        <taxon>Megaseliini</taxon>
        <taxon>Megaselia</taxon>
    </lineage>
</organism>
<dbReference type="EnsemblMetazoa" id="MESCA007819-RA">
    <property type="protein sequence ID" value="MESCA007819-PA"/>
    <property type="gene ID" value="MESCA007819"/>
</dbReference>
<evidence type="ECO:0000313" key="7">
    <source>
        <dbReference type="Proteomes" id="UP000015102"/>
    </source>
</evidence>
<proteinExistence type="predicted"/>
<dbReference type="HOGENOM" id="CLU_1236297_0_0_1"/>
<dbReference type="Gene3D" id="1.10.1450.10">
    <property type="entry name" value="Tetraspanin"/>
    <property type="match status" value="1"/>
</dbReference>
<dbReference type="AlphaFoldDB" id="T1GVL0"/>
<evidence type="ECO:0000256" key="1">
    <source>
        <dbReference type="ARBA" id="ARBA00004141"/>
    </source>
</evidence>
<feature type="transmembrane region" description="Helical" evidence="5">
    <location>
        <begin position="123"/>
        <end position="145"/>
    </location>
</feature>
<dbReference type="EMBL" id="CAQQ02131698">
    <property type="status" value="NOT_ANNOTATED_CDS"/>
    <property type="molecule type" value="Genomic_DNA"/>
</dbReference>
<keyword evidence="4 5" id="KW-0472">Membrane</keyword>
<comment type="subcellular location">
    <subcellularLocation>
        <location evidence="1">Membrane</location>
        <topology evidence="1">Multi-pass membrane protein</topology>
    </subcellularLocation>
</comment>
<evidence type="ECO:0000313" key="6">
    <source>
        <dbReference type="EnsemblMetazoa" id="MESCA007819-PA"/>
    </source>
</evidence>
<evidence type="ECO:0000256" key="5">
    <source>
        <dbReference type="SAM" id="Phobius"/>
    </source>
</evidence>
<accession>T1GVL0</accession>